<reference evidence="1" key="1">
    <citation type="journal article" date="2022" name="bioRxiv">
        <title>Sequencing and chromosome-scale assembly of the giantPleurodeles waltlgenome.</title>
        <authorList>
            <person name="Brown T."/>
            <person name="Elewa A."/>
            <person name="Iarovenko S."/>
            <person name="Subramanian E."/>
            <person name="Araus A.J."/>
            <person name="Petzold A."/>
            <person name="Susuki M."/>
            <person name="Suzuki K.-i.T."/>
            <person name="Hayashi T."/>
            <person name="Toyoda A."/>
            <person name="Oliveira C."/>
            <person name="Osipova E."/>
            <person name="Leigh N.D."/>
            <person name="Simon A."/>
            <person name="Yun M.H."/>
        </authorList>
    </citation>
    <scope>NUCLEOTIDE SEQUENCE</scope>
    <source>
        <strain evidence="1">20211129_DDA</strain>
        <tissue evidence="1">Liver</tissue>
    </source>
</reference>
<dbReference type="Proteomes" id="UP001066276">
    <property type="component" value="Chromosome 2_1"/>
</dbReference>
<accession>A0AAV7VTT6</accession>
<evidence type="ECO:0000313" key="2">
    <source>
        <dbReference type="Proteomes" id="UP001066276"/>
    </source>
</evidence>
<name>A0AAV7VTT6_PLEWA</name>
<evidence type="ECO:0000313" key="1">
    <source>
        <dbReference type="EMBL" id="KAJ1204194.1"/>
    </source>
</evidence>
<dbReference type="EMBL" id="JANPWB010000003">
    <property type="protein sequence ID" value="KAJ1204194.1"/>
    <property type="molecule type" value="Genomic_DNA"/>
</dbReference>
<dbReference type="AlphaFoldDB" id="A0AAV7VTT6"/>
<gene>
    <name evidence="1" type="ORF">NDU88_007975</name>
</gene>
<keyword evidence="2" id="KW-1185">Reference proteome</keyword>
<proteinExistence type="predicted"/>
<organism evidence="1 2">
    <name type="scientific">Pleurodeles waltl</name>
    <name type="common">Iberian ribbed newt</name>
    <dbReference type="NCBI Taxonomy" id="8319"/>
    <lineage>
        <taxon>Eukaryota</taxon>
        <taxon>Metazoa</taxon>
        <taxon>Chordata</taxon>
        <taxon>Craniata</taxon>
        <taxon>Vertebrata</taxon>
        <taxon>Euteleostomi</taxon>
        <taxon>Amphibia</taxon>
        <taxon>Batrachia</taxon>
        <taxon>Caudata</taxon>
        <taxon>Salamandroidea</taxon>
        <taxon>Salamandridae</taxon>
        <taxon>Pleurodelinae</taxon>
        <taxon>Pleurodeles</taxon>
    </lineage>
</organism>
<protein>
    <submittedName>
        <fullName evidence="1">Uncharacterized protein</fullName>
    </submittedName>
</protein>
<sequence length="84" mass="9851">MEPELQVLPILVYLLFYQEQQRRRRRPSFGPVSAVQIDALPSRGEKKLCTPSRLKEKLRIIPLMSDIDTLQALFDTHLPVRVFF</sequence>
<comment type="caution">
    <text evidence="1">The sequence shown here is derived from an EMBL/GenBank/DDBJ whole genome shotgun (WGS) entry which is preliminary data.</text>
</comment>